<organism evidence="8">
    <name type="scientific">marine sediment metagenome</name>
    <dbReference type="NCBI Taxonomy" id="412755"/>
    <lineage>
        <taxon>unclassified sequences</taxon>
        <taxon>metagenomes</taxon>
        <taxon>ecological metagenomes</taxon>
    </lineage>
</organism>
<dbReference type="GO" id="GO:0005524">
    <property type="term" value="F:ATP binding"/>
    <property type="evidence" value="ECO:0007669"/>
    <property type="project" value="UniProtKB-KW"/>
</dbReference>
<dbReference type="InterPro" id="IPR027417">
    <property type="entry name" value="P-loop_NTPase"/>
</dbReference>
<dbReference type="EMBL" id="LAZR01006132">
    <property type="protein sequence ID" value="KKM94491.1"/>
    <property type="molecule type" value="Genomic_DNA"/>
</dbReference>
<dbReference type="PANTHER" id="PTHR45900">
    <property type="entry name" value="RECA"/>
    <property type="match status" value="1"/>
</dbReference>
<dbReference type="InterPro" id="IPR049261">
    <property type="entry name" value="RecA-like_C"/>
</dbReference>
<gene>
    <name evidence="8" type="ORF">LCGC14_1197730</name>
</gene>
<dbReference type="SUPFAM" id="SSF52540">
    <property type="entry name" value="P-loop containing nucleoside triphosphate hydrolases"/>
    <property type="match status" value="1"/>
</dbReference>
<dbReference type="InterPro" id="IPR020587">
    <property type="entry name" value="RecA_monomer-monomer_interface"/>
</dbReference>
<evidence type="ECO:0008006" key="9">
    <source>
        <dbReference type="Google" id="ProtNLM"/>
    </source>
</evidence>
<dbReference type="PROSITE" id="PS50163">
    <property type="entry name" value="RECA_3"/>
    <property type="match status" value="1"/>
</dbReference>
<evidence type="ECO:0000256" key="5">
    <source>
        <dbReference type="ARBA" id="ARBA00023172"/>
    </source>
</evidence>
<dbReference type="Gene3D" id="3.30.250.10">
    <property type="entry name" value="RecA protein, C-terminal domain"/>
    <property type="match status" value="1"/>
</dbReference>
<feature type="domain" description="RecA family profile 2" evidence="7">
    <location>
        <begin position="198"/>
        <end position="273"/>
    </location>
</feature>
<evidence type="ECO:0000259" key="6">
    <source>
        <dbReference type="PROSITE" id="PS50162"/>
    </source>
</evidence>
<dbReference type="InterPro" id="IPR020588">
    <property type="entry name" value="RecA_ATP-bd"/>
</dbReference>
<dbReference type="Gene3D" id="3.40.50.300">
    <property type="entry name" value="P-loop containing nucleotide triphosphate hydrolases"/>
    <property type="match status" value="1"/>
</dbReference>
<dbReference type="InterPro" id="IPR013765">
    <property type="entry name" value="DNA_recomb/repair_RecA"/>
</dbReference>
<comment type="similarity">
    <text evidence="1">Belongs to the RecA family.</text>
</comment>
<dbReference type="SMART" id="SM00382">
    <property type="entry name" value="AAA"/>
    <property type="match status" value="1"/>
</dbReference>
<name>A0A0F9M545_9ZZZZ</name>
<comment type="caution">
    <text evidence="8">The sequence shown here is derived from an EMBL/GenBank/DDBJ whole genome shotgun (WGS) entry which is preliminary data.</text>
</comment>
<feature type="non-terminal residue" evidence="8">
    <location>
        <position position="1"/>
    </location>
</feature>
<keyword evidence="2" id="KW-0547">Nucleotide-binding</keyword>
<evidence type="ECO:0000259" key="7">
    <source>
        <dbReference type="PROSITE" id="PS50163"/>
    </source>
</evidence>
<reference evidence="8" key="1">
    <citation type="journal article" date="2015" name="Nature">
        <title>Complex archaea that bridge the gap between prokaryotes and eukaryotes.</title>
        <authorList>
            <person name="Spang A."/>
            <person name="Saw J.H."/>
            <person name="Jorgensen S.L."/>
            <person name="Zaremba-Niedzwiedzka K."/>
            <person name="Martijn J."/>
            <person name="Lind A.E."/>
            <person name="van Eijk R."/>
            <person name="Schleper C."/>
            <person name="Guy L."/>
            <person name="Ettema T.J."/>
        </authorList>
    </citation>
    <scope>NUCLEOTIDE SEQUENCE</scope>
</reference>
<dbReference type="PROSITE" id="PS50162">
    <property type="entry name" value="RECA_2"/>
    <property type="match status" value="1"/>
</dbReference>
<keyword evidence="5" id="KW-0233">DNA recombination</keyword>
<accession>A0A0F9M545</accession>
<evidence type="ECO:0000256" key="1">
    <source>
        <dbReference type="ARBA" id="ARBA00009391"/>
    </source>
</evidence>
<dbReference type="GO" id="GO:0140664">
    <property type="term" value="F:ATP-dependent DNA damage sensor activity"/>
    <property type="evidence" value="ECO:0007669"/>
    <property type="project" value="InterPro"/>
</dbReference>
<proteinExistence type="inferred from homology"/>
<dbReference type="Pfam" id="PF00154">
    <property type="entry name" value="RecA_N"/>
    <property type="match status" value="1"/>
</dbReference>
<evidence type="ECO:0000256" key="3">
    <source>
        <dbReference type="ARBA" id="ARBA00022840"/>
    </source>
</evidence>
<dbReference type="AlphaFoldDB" id="A0A0F9M545"/>
<evidence type="ECO:0000313" key="8">
    <source>
        <dbReference type="EMBL" id="KKM94491.1"/>
    </source>
</evidence>
<dbReference type="InterPro" id="IPR023400">
    <property type="entry name" value="RecA_C_sf"/>
</dbReference>
<dbReference type="PRINTS" id="PR00142">
    <property type="entry name" value="RECA"/>
</dbReference>
<protein>
    <recommendedName>
        <fullName evidence="9">RecA family profile 2 domain-containing protein</fullName>
    </recommendedName>
</protein>
<dbReference type="PANTHER" id="PTHR45900:SF1">
    <property type="entry name" value="MITOCHONDRIAL DNA REPAIR PROTEIN RECA HOMOLOG-RELATED"/>
    <property type="match status" value="1"/>
</dbReference>
<evidence type="ECO:0000256" key="2">
    <source>
        <dbReference type="ARBA" id="ARBA00022741"/>
    </source>
</evidence>
<dbReference type="GO" id="GO:0003697">
    <property type="term" value="F:single-stranded DNA binding"/>
    <property type="evidence" value="ECO:0007669"/>
    <property type="project" value="InterPro"/>
</dbReference>
<dbReference type="Pfam" id="PF21096">
    <property type="entry name" value="RecA_C"/>
    <property type="match status" value="1"/>
</dbReference>
<dbReference type="SUPFAM" id="SSF54752">
    <property type="entry name" value="RecA protein, C-terminal domain"/>
    <property type="match status" value="1"/>
</dbReference>
<keyword evidence="4" id="KW-0238">DNA-binding</keyword>
<dbReference type="InterPro" id="IPR003593">
    <property type="entry name" value="AAA+_ATPase"/>
</dbReference>
<dbReference type="GO" id="GO:0006310">
    <property type="term" value="P:DNA recombination"/>
    <property type="evidence" value="ECO:0007669"/>
    <property type="project" value="UniProtKB-KW"/>
</dbReference>
<dbReference type="GO" id="GO:0006281">
    <property type="term" value="P:DNA repair"/>
    <property type="evidence" value="ECO:0007669"/>
    <property type="project" value="InterPro"/>
</dbReference>
<dbReference type="InterPro" id="IPR049428">
    <property type="entry name" value="RecA-like_N"/>
</dbReference>
<evidence type="ECO:0000256" key="4">
    <source>
        <dbReference type="ARBA" id="ARBA00023125"/>
    </source>
</evidence>
<feature type="domain" description="RecA family profile 1" evidence="6">
    <location>
        <begin position="24"/>
        <end position="193"/>
    </location>
</feature>
<keyword evidence="3" id="KW-0067">ATP-binding</keyword>
<sequence length="341" mass="37250">DEDRAKVPGDQLTFIEGQGISIRLRGVISTGCDALDVALGRGGIPQGRLTILSGADGCGKTTQALELVAEVQRRGGFAVYMDAEHKLDIPYAEKVGVDMDQLVVSKPTHLEGMLAVMERWCARAATWREQYGDDVPIAIILDSTNAATPKAEVEGDWDSMTVGLQSRLWSSKLPKLIGMAQRAGVALVFIGQLREKIGIMFGKKTSISGGRAIRHHATIHIEYTRKKTIKKPGTEKPTAILVGAKVEKNQIAMPFREAEFMIRLGYGFDREAELVEAAVDAGVVERKGGWHSYDGQQFGQSADQAAGYLRKAPEFADKIRAEVKAEATPELERDEDDKAQE</sequence>